<sequence length="306" mass="33712">MKIYVAGHRGLVGSATVREIEKDSKHVFVGQTRAELDLLDRAAVFAYLAKEKPDAVIIAAAKVGGIQANNTYPVEFLSQNLQIETNLLDGAHAAGIERVLFLGSSCVYPKFAQQPIREEYLLTGELEKTNEAYALAKISGLKLVQAYRNQFGHRWISAMPTNMYGPGDNFDLENSHVLPALIRKFDDAKTSGASSVTLWGSGSPRREFLHADDLGSACIFLLENYDDDIAINVGVGEDVSIKELAEKIKRIIGFEGTVEWDSSKPDGTPRKLLDVSRLTDLGWKAKISLEDGISSTYQWYKANQKG</sequence>
<keyword evidence="2" id="KW-0521">NADP</keyword>
<protein>
    <submittedName>
        <fullName evidence="6">Unannotated protein</fullName>
    </submittedName>
</protein>
<gene>
    <name evidence="6" type="ORF">UFOPK1639_00896</name>
</gene>
<dbReference type="Gene3D" id="3.90.25.10">
    <property type="entry name" value="UDP-galactose 4-epimerase, domain 1"/>
    <property type="match status" value="1"/>
</dbReference>
<evidence type="ECO:0000256" key="3">
    <source>
        <dbReference type="ARBA" id="ARBA00023002"/>
    </source>
</evidence>
<comment type="similarity">
    <text evidence="1">Belongs to the NAD(P)-dependent epimerase/dehydratase family. Fucose synthase subfamily.</text>
</comment>
<dbReference type="GO" id="GO:0050577">
    <property type="term" value="F:GDP-L-fucose synthase activity"/>
    <property type="evidence" value="ECO:0007669"/>
    <property type="project" value="TreeGrafter"/>
</dbReference>
<dbReference type="InterPro" id="IPR036291">
    <property type="entry name" value="NAD(P)-bd_dom_sf"/>
</dbReference>
<proteinExistence type="inferred from homology"/>
<dbReference type="Pfam" id="PF01370">
    <property type="entry name" value="Epimerase"/>
    <property type="match status" value="1"/>
</dbReference>
<dbReference type="InterPro" id="IPR001509">
    <property type="entry name" value="Epimerase_deHydtase"/>
</dbReference>
<organism evidence="6">
    <name type="scientific">freshwater metagenome</name>
    <dbReference type="NCBI Taxonomy" id="449393"/>
    <lineage>
        <taxon>unclassified sequences</taxon>
        <taxon>metagenomes</taxon>
        <taxon>ecological metagenomes</taxon>
    </lineage>
</organism>
<dbReference type="PANTHER" id="PTHR43238:SF1">
    <property type="entry name" value="GDP-L-FUCOSE SYNTHASE"/>
    <property type="match status" value="1"/>
</dbReference>
<evidence type="ECO:0000256" key="1">
    <source>
        <dbReference type="ARBA" id="ARBA00005959"/>
    </source>
</evidence>
<accession>A0A6J6E1F1</accession>
<dbReference type="Gene3D" id="3.40.50.720">
    <property type="entry name" value="NAD(P)-binding Rossmann-like Domain"/>
    <property type="match status" value="1"/>
</dbReference>
<dbReference type="EMBL" id="CAEZTH010000131">
    <property type="protein sequence ID" value="CAB4569204.1"/>
    <property type="molecule type" value="Genomic_DNA"/>
</dbReference>
<keyword evidence="3" id="KW-0560">Oxidoreductase</keyword>
<evidence type="ECO:0000313" key="6">
    <source>
        <dbReference type="EMBL" id="CAB4569204.1"/>
    </source>
</evidence>
<dbReference type="GO" id="GO:0016853">
    <property type="term" value="F:isomerase activity"/>
    <property type="evidence" value="ECO:0007669"/>
    <property type="project" value="UniProtKB-KW"/>
</dbReference>
<dbReference type="PANTHER" id="PTHR43238">
    <property type="entry name" value="GDP-L-FUCOSE SYNTHASE"/>
    <property type="match status" value="1"/>
</dbReference>
<dbReference type="SUPFAM" id="SSF51735">
    <property type="entry name" value="NAD(P)-binding Rossmann-fold domains"/>
    <property type="match status" value="1"/>
</dbReference>
<keyword evidence="4" id="KW-0413">Isomerase</keyword>
<evidence type="ECO:0000259" key="5">
    <source>
        <dbReference type="Pfam" id="PF01370"/>
    </source>
</evidence>
<reference evidence="6" key="1">
    <citation type="submission" date="2020-05" db="EMBL/GenBank/DDBJ databases">
        <authorList>
            <person name="Chiriac C."/>
            <person name="Salcher M."/>
            <person name="Ghai R."/>
            <person name="Kavagutti S V."/>
        </authorList>
    </citation>
    <scope>NUCLEOTIDE SEQUENCE</scope>
</reference>
<dbReference type="CDD" id="cd05239">
    <property type="entry name" value="GDP_FS_SDR_e"/>
    <property type="match status" value="1"/>
</dbReference>
<evidence type="ECO:0000256" key="2">
    <source>
        <dbReference type="ARBA" id="ARBA00022857"/>
    </source>
</evidence>
<dbReference type="InterPro" id="IPR028614">
    <property type="entry name" value="GDP_fucose/colitose_synth"/>
</dbReference>
<name>A0A6J6E1F1_9ZZZZ</name>
<evidence type="ECO:0000256" key="4">
    <source>
        <dbReference type="ARBA" id="ARBA00023235"/>
    </source>
</evidence>
<dbReference type="HAMAP" id="MF_00956">
    <property type="entry name" value="GDP_fucose_synth"/>
    <property type="match status" value="1"/>
</dbReference>
<dbReference type="AlphaFoldDB" id="A0A6J6E1F1"/>
<feature type="domain" description="NAD-dependent epimerase/dehydratase" evidence="5">
    <location>
        <begin position="3"/>
        <end position="234"/>
    </location>
</feature>